<dbReference type="Pfam" id="PF01266">
    <property type="entry name" value="DAO"/>
    <property type="match status" value="1"/>
</dbReference>
<evidence type="ECO:0000313" key="4">
    <source>
        <dbReference type="Proteomes" id="UP000066737"/>
    </source>
</evidence>
<dbReference type="GO" id="GO:0016491">
    <property type="term" value="F:oxidoreductase activity"/>
    <property type="evidence" value="ECO:0007669"/>
    <property type="project" value="UniProtKB-KW"/>
</dbReference>
<dbReference type="Gene3D" id="3.50.50.60">
    <property type="entry name" value="FAD/NAD(P)-binding domain"/>
    <property type="match status" value="1"/>
</dbReference>
<dbReference type="Gene3D" id="3.30.9.10">
    <property type="entry name" value="D-Amino Acid Oxidase, subunit A, domain 2"/>
    <property type="match status" value="1"/>
</dbReference>
<accession>A0A0U5AB60</accession>
<evidence type="ECO:0000256" key="1">
    <source>
        <dbReference type="ARBA" id="ARBA00023002"/>
    </source>
</evidence>
<dbReference type="KEGG" id="hhb:Hhub_1430"/>
<keyword evidence="4" id="KW-1185">Reference proteome</keyword>
<organism evidence="3 4">
    <name type="scientific">Halobacterium hubeiense</name>
    <dbReference type="NCBI Taxonomy" id="1407499"/>
    <lineage>
        <taxon>Archaea</taxon>
        <taxon>Methanobacteriati</taxon>
        <taxon>Methanobacteriota</taxon>
        <taxon>Stenosarchaea group</taxon>
        <taxon>Halobacteria</taxon>
        <taxon>Halobacteriales</taxon>
        <taxon>Halobacteriaceae</taxon>
        <taxon>Halobacterium</taxon>
    </lineage>
</organism>
<evidence type="ECO:0000259" key="2">
    <source>
        <dbReference type="Pfam" id="PF01266"/>
    </source>
</evidence>
<sequence>MDEFSDADDDRGAGRSIAVVGAGAVGLTAAHDLAARGAAVTVYERGDVAGESTGRAAGILYDAYAEDVDARIAGRAIERFRALSGTGGFEFRETPYVWFVTEPGRKADAIREQVDGMVRNDRRVERVDADDLAAEYPALRTEDVVEAAVSRNAGVADTAAYADAVAELAVAEGVELREGTAASVALDPPRVNGDAYDAVLVAAGAHTARVLADAGVSVPLKPYRVQALTADFSGEIPTLYDATEGYYARPHPEGVLAGDGTEEVEADPEAYDRDGDDWFVDAMRERLADRVPGFEPDVHRAWAGLCTATPDRDPLLGELADGLYVAAGWQGHGFMRAPATGEAIATEILGGEGVPAFDPTRFDGDEVFEVVEGMTVE</sequence>
<dbReference type="GeneID" id="26658120"/>
<dbReference type="STRING" id="1407499.HHUB_1430"/>
<dbReference type="EMBL" id="LN831302">
    <property type="protein sequence ID" value="CQH48532.1"/>
    <property type="molecule type" value="Genomic_DNA"/>
</dbReference>
<dbReference type="PANTHER" id="PTHR13847">
    <property type="entry name" value="SARCOSINE DEHYDROGENASE-RELATED"/>
    <property type="match status" value="1"/>
</dbReference>
<dbReference type="PANTHER" id="PTHR13847:SF287">
    <property type="entry name" value="FAD-DEPENDENT OXIDOREDUCTASE DOMAIN-CONTAINING PROTEIN 1"/>
    <property type="match status" value="1"/>
</dbReference>
<protein>
    <submittedName>
        <fullName evidence="3">FAD-dependent oxidoreductase</fullName>
    </submittedName>
</protein>
<name>A0A0U5AB60_9EURY</name>
<proteinExistence type="predicted"/>
<dbReference type="InterPro" id="IPR036188">
    <property type="entry name" value="FAD/NAD-bd_sf"/>
</dbReference>
<dbReference type="SUPFAM" id="SSF51905">
    <property type="entry name" value="FAD/NAD(P)-binding domain"/>
    <property type="match status" value="1"/>
</dbReference>
<dbReference type="OrthoDB" id="168391at2157"/>
<feature type="domain" description="FAD dependent oxidoreductase" evidence="2">
    <location>
        <begin position="17"/>
        <end position="345"/>
    </location>
</feature>
<gene>
    <name evidence="3" type="ORF">HHUB_1430</name>
</gene>
<reference evidence="4" key="1">
    <citation type="journal article" date="2016" name="Environ. Microbiol.">
        <title>The complete genome of a viable archaeum isolated from 123-million-year-old rock salt.</title>
        <authorList>
            <person name="Jaakkola S.T."/>
            <person name="Pfeiffer F."/>
            <person name="Ravantti J.J."/>
            <person name="Guo Q."/>
            <person name="Liu Y."/>
            <person name="Chen X."/>
            <person name="Ma H."/>
            <person name="Yang C."/>
            <person name="Oksanen H.M."/>
            <person name="Bamford D.H."/>
        </authorList>
    </citation>
    <scope>NUCLEOTIDE SEQUENCE</scope>
    <source>
        <strain evidence="4">JI20-1</strain>
    </source>
</reference>
<dbReference type="InterPro" id="IPR006076">
    <property type="entry name" value="FAD-dep_OxRdtase"/>
</dbReference>
<dbReference type="RefSeq" id="WP_059055752.1">
    <property type="nucleotide sequence ID" value="NZ_CEML01000002.1"/>
</dbReference>
<dbReference type="Proteomes" id="UP000066737">
    <property type="component" value="Chromosome I"/>
</dbReference>
<evidence type="ECO:0000313" key="3">
    <source>
        <dbReference type="EMBL" id="CQH48532.1"/>
    </source>
</evidence>
<dbReference type="AlphaFoldDB" id="A0A0U5AB60"/>
<dbReference type="GO" id="GO:0005737">
    <property type="term" value="C:cytoplasm"/>
    <property type="evidence" value="ECO:0007669"/>
    <property type="project" value="TreeGrafter"/>
</dbReference>
<keyword evidence="1" id="KW-0560">Oxidoreductase</keyword>